<sequence>MLIDSHCHLLDTPLWQKLPEIIQAAFASAVHHFIVPCSHLADFDKQLQLCERYACVTPAFGVHPFFIAEADLHITLQNLESILLTQPQALVGEIGLDFGNKHLSDAHKQQQIDFFEAQLYLAQTYQRPVILHHRASLDIMLHSIKKIGFQQGGFLHAYSGNIQQARPWLQLGFKLGLGSVLLKPNAKKIYQLLPHLNSQDYVVETDAPYMPFQNMSKEYNEPANTLLVAQILADFYQVSWQTIAQNSSQNVHAVLARRPLTSF</sequence>
<keyword evidence="1" id="KW-0378">Hydrolase</keyword>
<reference evidence="1" key="2">
    <citation type="journal article" date="2022" name="Res Sq">
        <title>Evolution of multicellular longitudinally dividing oral cavity symbionts (Neisseriaceae).</title>
        <authorList>
            <person name="Nyongesa S."/>
            <person name="Weber P."/>
            <person name="Bernet E."/>
            <person name="Pullido F."/>
            <person name="Nieckarz M."/>
            <person name="Delaby M."/>
            <person name="Nieves C."/>
            <person name="Viehboeck T."/>
            <person name="Krause N."/>
            <person name="Rivera-Millot A."/>
            <person name="Nakamura A."/>
            <person name="Vischer N."/>
            <person name="VanNieuwenhze M."/>
            <person name="Brun Y."/>
            <person name="Cava F."/>
            <person name="Bulgheresi S."/>
            <person name="Veyrier F."/>
        </authorList>
    </citation>
    <scope>NUCLEOTIDE SEQUENCE</scope>
    <source>
        <strain evidence="1">SAG 1488-6</strain>
    </source>
</reference>
<name>A0ABY4E8N0_VITST</name>
<dbReference type="RefSeq" id="WP_158667106.1">
    <property type="nucleotide sequence ID" value="NZ_CP091512.1"/>
</dbReference>
<proteinExistence type="predicted"/>
<organism evidence="1 2">
    <name type="scientific">Vitreoscilla stercoraria</name>
    <dbReference type="NCBI Taxonomy" id="61"/>
    <lineage>
        <taxon>Bacteria</taxon>
        <taxon>Pseudomonadati</taxon>
        <taxon>Pseudomonadota</taxon>
        <taxon>Betaproteobacteria</taxon>
        <taxon>Neisseriales</taxon>
        <taxon>Neisseriaceae</taxon>
        <taxon>Vitreoscilla</taxon>
    </lineage>
</organism>
<dbReference type="Pfam" id="PF01026">
    <property type="entry name" value="TatD_DNase"/>
    <property type="match status" value="1"/>
</dbReference>
<reference evidence="1" key="1">
    <citation type="submission" date="2021-12" db="EMBL/GenBank/DDBJ databases">
        <authorList>
            <person name="Veyrier F.J."/>
        </authorList>
    </citation>
    <scope>NUCLEOTIDE SEQUENCE</scope>
    <source>
        <strain evidence="1">SAG 1488-6</strain>
    </source>
</reference>
<dbReference type="PIRSF" id="PIRSF005902">
    <property type="entry name" value="DNase_TatD"/>
    <property type="match status" value="1"/>
</dbReference>
<gene>
    <name evidence="1" type="ORF">LVJ81_08190</name>
</gene>
<accession>A0ABY4E8N0</accession>
<evidence type="ECO:0000313" key="2">
    <source>
        <dbReference type="Proteomes" id="UP000832034"/>
    </source>
</evidence>
<evidence type="ECO:0000313" key="1">
    <source>
        <dbReference type="EMBL" id="UOO91624.1"/>
    </source>
</evidence>
<protein>
    <submittedName>
        <fullName evidence="1">TatD family hydrolase</fullName>
    </submittedName>
</protein>
<dbReference type="Proteomes" id="UP000832034">
    <property type="component" value="Chromosome"/>
</dbReference>
<keyword evidence="2" id="KW-1185">Reference proteome</keyword>
<dbReference type="Gene3D" id="3.20.20.140">
    <property type="entry name" value="Metal-dependent hydrolases"/>
    <property type="match status" value="1"/>
</dbReference>
<dbReference type="EMBL" id="CP091512">
    <property type="protein sequence ID" value="UOO91624.1"/>
    <property type="molecule type" value="Genomic_DNA"/>
</dbReference>
<dbReference type="CDD" id="cd01310">
    <property type="entry name" value="TatD_DNAse"/>
    <property type="match status" value="1"/>
</dbReference>
<dbReference type="PANTHER" id="PTHR46124:SF3">
    <property type="entry name" value="HYDROLASE"/>
    <property type="match status" value="1"/>
</dbReference>
<dbReference type="InterPro" id="IPR001130">
    <property type="entry name" value="TatD-like"/>
</dbReference>
<dbReference type="InterPro" id="IPR032466">
    <property type="entry name" value="Metal_Hydrolase"/>
</dbReference>
<dbReference type="GO" id="GO:0016787">
    <property type="term" value="F:hydrolase activity"/>
    <property type="evidence" value="ECO:0007669"/>
    <property type="project" value="UniProtKB-KW"/>
</dbReference>
<dbReference type="SUPFAM" id="SSF51556">
    <property type="entry name" value="Metallo-dependent hydrolases"/>
    <property type="match status" value="1"/>
</dbReference>
<dbReference type="PANTHER" id="PTHR46124">
    <property type="entry name" value="D-AMINOACYL-TRNA DEACYLASE"/>
    <property type="match status" value="1"/>
</dbReference>